<dbReference type="EMBL" id="QVQA01000024">
    <property type="protein sequence ID" value="KAF5100229.1"/>
    <property type="molecule type" value="Genomic_DNA"/>
</dbReference>
<comment type="caution">
    <text evidence="1">The sequence shown here is derived from an EMBL/GenBank/DDBJ whole genome shotgun (WGS) entry which is preliminary data.</text>
</comment>
<proteinExistence type="predicted"/>
<protein>
    <submittedName>
        <fullName evidence="1">Uncharacterized protein</fullName>
    </submittedName>
</protein>
<accession>A0ACB6V770</accession>
<evidence type="ECO:0000313" key="1">
    <source>
        <dbReference type="EMBL" id="KAF5100229.1"/>
    </source>
</evidence>
<name>A0ACB6V770_9ASCO</name>
<gene>
    <name evidence="1" type="ORF">D0Z00_001331</name>
</gene>
<organism evidence="1 2">
    <name type="scientific">Geotrichum galactomycetum</name>
    <dbReference type="NCBI Taxonomy" id="27317"/>
    <lineage>
        <taxon>Eukaryota</taxon>
        <taxon>Fungi</taxon>
        <taxon>Dikarya</taxon>
        <taxon>Ascomycota</taxon>
        <taxon>Saccharomycotina</taxon>
        <taxon>Dipodascomycetes</taxon>
        <taxon>Dipodascales</taxon>
        <taxon>Dipodascaceae</taxon>
        <taxon>Geotrichum</taxon>
    </lineage>
</organism>
<evidence type="ECO:0000313" key="2">
    <source>
        <dbReference type="Proteomes" id="UP000744676"/>
    </source>
</evidence>
<sequence length="432" mass="46980">MEPSPLTDLTEAKKFVGQSVRILPVPSFVVDSAKIRDNVARMHAKLAAINESVTASGSSESGTKVQFRPHIKTLKTVEATRLALGDMTTRVVASTVAEIEGLKPLLDEGRVQDVLYGLPLGKSMIPQLAAVKRAYADTGLRVSAFVDHPGQLELLLADPHAAAGKWSLFVKVDSHDNRAGVPLNSDEYAKILALLQENAERVELRGFYVHAGTSYGATDEAAAKTHLHRELDTLLNALRSVPAALLFDENKSRRKLTLSFGATPTAHALAEADVAPVLHELLGSGAELELHAGNFLALDLQQASSTLASPLSIAGWTQAEIVSFYRERNEYLVNAGVLALTREPGRWGGLAHVRGRPGWKIVRVSQEHGLLAWDGSEAVPEEAATKPLVWELGERVDLLPQHMCITAAMHALFFVVDGDDTIVDVWKPWKFW</sequence>
<dbReference type="Proteomes" id="UP000744676">
    <property type="component" value="Unassembled WGS sequence"/>
</dbReference>
<keyword evidence="2" id="KW-1185">Reference proteome</keyword>
<reference evidence="1 2" key="1">
    <citation type="journal article" date="2020" name="Front. Microbiol.">
        <title>Phenotypic and Genetic Characterization of the Cheese Ripening Yeast Geotrichum candidum.</title>
        <authorList>
            <person name="Perkins V."/>
            <person name="Vignola S."/>
            <person name="Lessard M.H."/>
            <person name="Plante P.L."/>
            <person name="Corbeil J."/>
            <person name="Dugat-Bony E."/>
            <person name="Frenette M."/>
            <person name="Labrie S."/>
        </authorList>
    </citation>
    <scope>NUCLEOTIDE SEQUENCE [LARGE SCALE GENOMIC DNA]</scope>
    <source>
        <strain evidence="1 2">LMA-1147</strain>
    </source>
</reference>